<keyword evidence="5" id="KW-1185">Reference proteome</keyword>
<dbReference type="Gene3D" id="3.40.50.1010">
    <property type="entry name" value="5'-nuclease"/>
    <property type="match status" value="1"/>
</dbReference>
<accession>A0AA90Q1N1</accession>
<evidence type="ECO:0000313" key="3">
    <source>
        <dbReference type="EMBL" id="MDP2538543.1"/>
    </source>
</evidence>
<evidence type="ECO:0000259" key="1">
    <source>
        <dbReference type="Pfam" id="PF01936"/>
    </source>
</evidence>
<evidence type="ECO:0000313" key="4">
    <source>
        <dbReference type="Proteomes" id="UP001177258"/>
    </source>
</evidence>
<organism evidence="3 4">
    <name type="scientific">Helicobacter cappadocius</name>
    <dbReference type="NCBI Taxonomy" id="3063998"/>
    <lineage>
        <taxon>Bacteria</taxon>
        <taxon>Pseudomonadati</taxon>
        <taxon>Campylobacterota</taxon>
        <taxon>Epsilonproteobacteria</taxon>
        <taxon>Campylobacterales</taxon>
        <taxon>Helicobacteraceae</taxon>
        <taxon>Helicobacter</taxon>
    </lineage>
</organism>
<comment type="caution">
    <text evidence="3">The sequence shown here is derived from an EMBL/GenBank/DDBJ whole genome shotgun (WGS) entry which is preliminary data.</text>
</comment>
<dbReference type="Proteomes" id="UP001177258">
    <property type="component" value="Unassembled WGS sequence"/>
</dbReference>
<reference evidence="2 4" key="3">
    <citation type="journal article" date="2024" name="Syst. Appl. Microbiol.">
        <title>Helicobacter cappadocius sp. nov., from lizards: The first psychrotrophic Helicobacter species.</title>
        <authorList>
            <person name="Aydin F."/>
            <person name="Tarhane S."/>
            <person name="Karakaya E."/>
            <person name="Abay S."/>
            <person name="Kayman T."/>
            <person name="Guran O."/>
            <person name="Bozkurt E."/>
            <person name="Uzum N."/>
            <person name="Avci A."/>
            <person name="Olgun K."/>
            <person name="Jablonski D."/>
            <person name="Guran C."/>
            <person name="Burcin Saticioglu I."/>
        </authorList>
    </citation>
    <scope>NUCLEOTIDE SEQUENCE [LARGE SCALE GENOMIC DNA]</scope>
    <source>
        <strain evidence="2">Faydin-H75</strain>
        <strain evidence="4">faydin-H76</strain>
    </source>
</reference>
<dbReference type="CDD" id="cd10146">
    <property type="entry name" value="LabA_like_C"/>
    <property type="match status" value="1"/>
</dbReference>
<dbReference type="GO" id="GO:0004540">
    <property type="term" value="F:RNA nuclease activity"/>
    <property type="evidence" value="ECO:0007669"/>
    <property type="project" value="InterPro"/>
</dbReference>
<dbReference type="CDD" id="cd11297">
    <property type="entry name" value="PIN_LabA-like_N_1"/>
    <property type="match status" value="1"/>
</dbReference>
<reference evidence="3 5" key="1">
    <citation type="submission" date="2023-07" db="EMBL/GenBank/DDBJ databases">
        <title>Unpublished Manusciprt.</title>
        <authorList>
            <person name="Aydin F."/>
            <person name="Tarhane S."/>
            <person name="Saticioglu I.B."/>
            <person name="Karakaya E."/>
            <person name="Abay S."/>
            <person name="Guran O."/>
            <person name="Bozkurt E."/>
            <person name="Uzum N."/>
            <person name="Olgun K."/>
            <person name="Jablonski D."/>
        </authorList>
    </citation>
    <scope>NUCLEOTIDE SEQUENCE</scope>
    <source>
        <strain evidence="5">faydin-H75</strain>
        <strain evidence="3">Faydin-H76</strain>
    </source>
</reference>
<evidence type="ECO:0000313" key="2">
    <source>
        <dbReference type="EMBL" id="MDO7252676.1"/>
    </source>
</evidence>
<feature type="domain" description="NYN" evidence="1">
    <location>
        <begin position="10"/>
        <end position="149"/>
    </location>
</feature>
<dbReference type="PANTHER" id="PTHR35811:SF1">
    <property type="entry name" value="HTH OST-TYPE DOMAIN-CONTAINING PROTEIN"/>
    <property type="match status" value="1"/>
</dbReference>
<protein>
    <submittedName>
        <fullName evidence="3">NYN domain-containing protein</fullName>
    </submittedName>
</protein>
<dbReference type="RefSeq" id="WP_305516518.1">
    <property type="nucleotide sequence ID" value="NZ_JAUPEV010000002.1"/>
</dbReference>
<proteinExistence type="predicted"/>
<reference evidence="2" key="2">
    <citation type="submission" date="2023-07" db="EMBL/GenBank/DDBJ databases">
        <authorList>
            <person name="Aydin F."/>
            <person name="Tarhane S."/>
            <person name="Saticioglu I.B."/>
            <person name="Karakaya E."/>
            <person name="Abay S."/>
            <person name="Guran O."/>
            <person name="Bozkurt E."/>
            <person name="Uzum N."/>
            <person name="Olgun K."/>
            <person name="Jablonski D."/>
        </authorList>
    </citation>
    <scope>NUCLEOTIDE SEQUENCE</scope>
    <source>
        <strain evidence="2">Faydin-H75</strain>
    </source>
</reference>
<dbReference type="Pfam" id="PF01936">
    <property type="entry name" value="NYN"/>
    <property type="match status" value="1"/>
</dbReference>
<dbReference type="Proteomes" id="UP001240777">
    <property type="component" value="Unassembled WGS sequence"/>
</dbReference>
<dbReference type="EMBL" id="JAUYZK010000002">
    <property type="protein sequence ID" value="MDP2538543.1"/>
    <property type="molecule type" value="Genomic_DNA"/>
</dbReference>
<dbReference type="EMBL" id="JAUPEV010000002">
    <property type="protein sequence ID" value="MDO7252676.1"/>
    <property type="molecule type" value="Genomic_DNA"/>
</dbReference>
<gene>
    <name evidence="2" type="ORF">Q5I04_01920</name>
    <name evidence="3" type="ORF">Q5I06_01920</name>
</gene>
<dbReference type="AlphaFoldDB" id="A0AA90Q1N1"/>
<sequence>MELNTKERKKVALFIDCENISYKLIDDIMERLSDVGEVCVKKAYGDWRSNGIKNWEDGLIKYSIEPIHIITGNRSGDGGNAGKNSSDIKITIDVINTLHSGTMECIALATSDSDFAPLAQEIRTKGIPAIGFGEKKAREDFRRAFTNFEEIGVIEKGNSQLSKDKNLIKLLKNAVESTSGDDGKSLVSRVGLWIKNNYLKAASSCGKDSWGDVFKALPDYFEISYSGTNNSIMSVEYRKK</sequence>
<name>A0AA90Q1N1_9HELI</name>
<dbReference type="PANTHER" id="PTHR35811">
    <property type="entry name" value="SLR1870 PROTEIN"/>
    <property type="match status" value="1"/>
</dbReference>
<dbReference type="InterPro" id="IPR021139">
    <property type="entry name" value="NYN"/>
</dbReference>
<evidence type="ECO:0000313" key="5">
    <source>
        <dbReference type="Proteomes" id="UP001240777"/>
    </source>
</evidence>